<dbReference type="AlphaFoldDB" id="A0A2N0NZB7"/>
<keyword evidence="1" id="KW-0732">Signal</keyword>
<evidence type="ECO:0000313" key="3">
    <source>
        <dbReference type="Proteomes" id="UP000232722"/>
    </source>
</evidence>
<dbReference type="VEuPathDB" id="FungiDB:RhiirFUN_022205"/>
<proteinExistence type="predicted"/>
<feature type="chain" id="PRO_5014638140" evidence="1">
    <location>
        <begin position="23"/>
        <end position="323"/>
    </location>
</feature>
<dbReference type="VEuPathDB" id="FungiDB:FUN_016900"/>
<accession>A0A2N0NZB7</accession>
<dbReference type="Proteomes" id="UP000232722">
    <property type="component" value="Unassembled WGS sequence"/>
</dbReference>
<feature type="signal peptide" evidence="1">
    <location>
        <begin position="1"/>
        <end position="22"/>
    </location>
</feature>
<sequence>MSILGLKQVVCILLFLFSSSIMEITPFVKRPGVGREGRPIKFRESIPGKSPWKRKGQYSTQIVCRNEKYVRPQIIVFWGRRHLRHLLAVNERRHGTIPYMPLDSFCLSVRDLHEIIVERLKIVHGDLLPFTAHIPSEEWIRFQFNPTNATTTRLMYRTSRFNGTIILHSIPPMDMCQWTCLISADDKHKVSIGDDVAVSTGVMKLSLTPSVKSLMIFLDHFMMVKDFNNDVTFGEGDTFLDFATSSATSSATTNTAKQVKNHLGRKSQGIQKRQPIKKISYEEKFCCAKLAITSLEKTPDRFKSKLVTMRETSDEEATGSRVF</sequence>
<organism evidence="2 3">
    <name type="scientific">Rhizophagus irregularis</name>
    <dbReference type="NCBI Taxonomy" id="588596"/>
    <lineage>
        <taxon>Eukaryota</taxon>
        <taxon>Fungi</taxon>
        <taxon>Fungi incertae sedis</taxon>
        <taxon>Mucoromycota</taxon>
        <taxon>Glomeromycotina</taxon>
        <taxon>Glomeromycetes</taxon>
        <taxon>Glomerales</taxon>
        <taxon>Glomeraceae</taxon>
        <taxon>Rhizophagus</taxon>
    </lineage>
</organism>
<evidence type="ECO:0000313" key="2">
    <source>
        <dbReference type="EMBL" id="PKB99886.1"/>
    </source>
</evidence>
<name>A0A2N0NZB7_9GLOM</name>
<reference evidence="2 3" key="2">
    <citation type="submission" date="2017-09" db="EMBL/GenBank/DDBJ databases">
        <title>Extensive intraspecific genome diversity in a model arbuscular mycorrhizal fungus.</title>
        <authorList>
            <person name="Chen E.C."/>
            <person name="Morin E."/>
            <person name="Beaudet D."/>
            <person name="Noel J."/>
            <person name="Ndikumana S."/>
            <person name="Charron P."/>
            <person name="St-Onge C."/>
            <person name="Giorgi J."/>
            <person name="Grigoriev I.V."/>
            <person name="Roux C."/>
            <person name="Martin F.M."/>
            <person name="Corradi N."/>
        </authorList>
    </citation>
    <scope>NUCLEOTIDE SEQUENCE [LARGE SCALE GENOMIC DNA]</scope>
    <source>
        <strain evidence="2 3">A5</strain>
    </source>
</reference>
<reference evidence="2 3" key="1">
    <citation type="submission" date="2016-04" db="EMBL/GenBank/DDBJ databases">
        <title>Genome analyses suggest a sexual origin of heterokaryosis in a supposedly ancient asexual fungus.</title>
        <authorList>
            <person name="Ropars J."/>
            <person name="Sedzielewska K."/>
            <person name="Noel J."/>
            <person name="Charron P."/>
            <person name="Farinelli L."/>
            <person name="Marton T."/>
            <person name="Kruger M."/>
            <person name="Pelin A."/>
            <person name="Brachmann A."/>
            <person name="Corradi N."/>
        </authorList>
    </citation>
    <scope>NUCLEOTIDE SEQUENCE [LARGE SCALE GENOMIC DNA]</scope>
    <source>
        <strain evidence="2 3">A5</strain>
    </source>
</reference>
<dbReference type="EMBL" id="LLXJ01002044">
    <property type="protein sequence ID" value="PKB99886.1"/>
    <property type="molecule type" value="Genomic_DNA"/>
</dbReference>
<dbReference type="VEuPathDB" id="FungiDB:RhiirA1_541846"/>
<gene>
    <name evidence="2" type="ORF">RhiirA5_429024</name>
</gene>
<comment type="caution">
    <text evidence="2">The sequence shown here is derived from an EMBL/GenBank/DDBJ whole genome shotgun (WGS) entry which is preliminary data.</text>
</comment>
<protein>
    <submittedName>
        <fullName evidence="2">Uncharacterized protein</fullName>
    </submittedName>
</protein>
<evidence type="ECO:0000256" key="1">
    <source>
        <dbReference type="SAM" id="SignalP"/>
    </source>
</evidence>